<dbReference type="EMBL" id="CAADHO010000005">
    <property type="protein sequence ID" value="VFQ45281.1"/>
    <property type="molecule type" value="Genomic_DNA"/>
</dbReference>
<name>A0A4U8YNE5_9BACT</name>
<evidence type="ECO:0000256" key="1">
    <source>
        <dbReference type="SAM" id="SignalP"/>
    </source>
</evidence>
<dbReference type="AlphaFoldDB" id="A0A4U8YNE5"/>
<feature type="signal peptide" evidence="1">
    <location>
        <begin position="1"/>
        <end position="25"/>
    </location>
</feature>
<dbReference type="Proteomes" id="UP000507962">
    <property type="component" value="Unassembled WGS sequence"/>
</dbReference>
<gene>
    <name evidence="2" type="ORF">MSL71_29380</name>
</gene>
<dbReference type="RefSeq" id="WP_180141670.1">
    <property type="nucleotide sequence ID" value="NZ_CAADHO010000005.1"/>
</dbReference>
<evidence type="ECO:0000313" key="2">
    <source>
        <dbReference type="EMBL" id="VFQ45281.1"/>
    </source>
</evidence>
<reference evidence="2 3" key="1">
    <citation type="submission" date="2019-03" db="EMBL/GenBank/DDBJ databases">
        <authorList>
            <person name="Nijsse B."/>
        </authorList>
    </citation>
    <scope>NUCLEOTIDE SEQUENCE [LARGE SCALE GENOMIC DNA]</scope>
    <source>
        <strain evidence="2">Desulfoluna butyratoxydans MSL71</strain>
    </source>
</reference>
<sequence length="124" mass="13456">MKTPSSTILALIAVGALLVAVNAQAEPQSLSEGSMEAISGARGIHSEHALAHLAERNTEVNREILRRNNTTEYPVENSHERLTEFANFEAGKASGQTISQLFDEATPGRLPQFFIDEALKITNP</sequence>
<keyword evidence="3" id="KW-1185">Reference proteome</keyword>
<feature type="chain" id="PRO_5020855086" description="DUF4148 domain-containing protein" evidence="1">
    <location>
        <begin position="26"/>
        <end position="124"/>
    </location>
</feature>
<accession>A0A4U8YNE5</accession>
<keyword evidence="1" id="KW-0732">Signal</keyword>
<protein>
    <recommendedName>
        <fullName evidence="4">DUF4148 domain-containing protein</fullName>
    </recommendedName>
</protein>
<evidence type="ECO:0000313" key="3">
    <source>
        <dbReference type="Proteomes" id="UP000507962"/>
    </source>
</evidence>
<proteinExistence type="predicted"/>
<evidence type="ECO:0008006" key="4">
    <source>
        <dbReference type="Google" id="ProtNLM"/>
    </source>
</evidence>
<organism evidence="2 3">
    <name type="scientific">Desulfoluna butyratoxydans</name>
    <dbReference type="NCBI Taxonomy" id="231438"/>
    <lineage>
        <taxon>Bacteria</taxon>
        <taxon>Pseudomonadati</taxon>
        <taxon>Thermodesulfobacteriota</taxon>
        <taxon>Desulfobacteria</taxon>
        <taxon>Desulfobacterales</taxon>
        <taxon>Desulfolunaceae</taxon>
        <taxon>Desulfoluna</taxon>
    </lineage>
</organism>